<dbReference type="GO" id="GO:0046872">
    <property type="term" value="F:metal ion binding"/>
    <property type="evidence" value="ECO:0007669"/>
    <property type="project" value="UniProtKB-UniRule"/>
</dbReference>
<dbReference type="SUPFAM" id="SSF63867">
    <property type="entry name" value="MoeA C-terminal domain-like"/>
    <property type="match status" value="1"/>
</dbReference>
<evidence type="ECO:0000259" key="8">
    <source>
        <dbReference type="SMART" id="SM00852"/>
    </source>
</evidence>
<dbReference type="NCBIfam" id="TIGR00177">
    <property type="entry name" value="molyb_syn"/>
    <property type="match status" value="1"/>
</dbReference>
<keyword evidence="7" id="KW-0460">Magnesium</keyword>
<feature type="domain" description="MoaB/Mog" evidence="8">
    <location>
        <begin position="191"/>
        <end position="327"/>
    </location>
</feature>
<dbReference type="AlphaFoldDB" id="A0A177YN57"/>
<evidence type="ECO:0000256" key="1">
    <source>
        <dbReference type="ARBA" id="ARBA00002901"/>
    </source>
</evidence>
<dbReference type="Gene3D" id="2.40.340.10">
    <property type="entry name" value="MoeA, C-terminal, domain IV"/>
    <property type="match status" value="1"/>
</dbReference>
<dbReference type="InterPro" id="IPR001453">
    <property type="entry name" value="MoaB/Mog_dom"/>
</dbReference>
<comment type="pathway">
    <text evidence="2 7">Cofactor biosynthesis; molybdopterin biosynthesis.</text>
</comment>
<reference evidence="9 10" key="1">
    <citation type="submission" date="2016-03" db="EMBL/GenBank/DDBJ databases">
        <title>Genome sequence of Rhodococcus kyotonensis KB10.</title>
        <authorList>
            <person name="Jeong H."/>
            <person name="Hong C.E."/>
            <person name="Jo S.H."/>
            <person name="Park J.M."/>
        </authorList>
    </citation>
    <scope>NUCLEOTIDE SEQUENCE [LARGE SCALE GENOMIC DNA]</scope>
    <source>
        <strain evidence="9 10">KB10</strain>
    </source>
</reference>
<dbReference type="InterPro" id="IPR005110">
    <property type="entry name" value="MoeA_linker/N"/>
</dbReference>
<dbReference type="EC" id="2.10.1.1" evidence="7"/>
<dbReference type="UniPathway" id="UPA00344"/>
<organism evidence="9 10">
    <name type="scientific">Rhodococcoides kyotonense</name>
    <dbReference type="NCBI Taxonomy" id="398843"/>
    <lineage>
        <taxon>Bacteria</taxon>
        <taxon>Bacillati</taxon>
        <taxon>Actinomycetota</taxon>
        <taxon>Actinomycetes</taxon>
        <taxon>Mycobacteriales</taxon>
        <taxon>Nocardiaceae</taxon>
        <taxon>Rhodococcoides</taxon>
    </lineage>
</organism>
<protein>
    <recommendedName>
        <fullName evidence="7">Molybdopterin molybdenumtransferase</fullName>
        <ecNumber evidence="7">2.10.1.1</ecNumber>
    </recommendedName>
</protein>
<comment type="function">
    <text evidence="1 7">Catalyzes the insertion of molybdate into adenylated molybdopterin with the concomitant release of AMP.</text>
</comment>
<dbReference type="PANTHER" id="PTHR10192:SF5">
    <property type="entry name" value="GEPHYRIN"/>
    <property type="match status" value="1"/>
</dbReference>
<keyword evidence="4 7" id="KW-0500">Molybdenum</keyword>
<dbReference type="NCBIfam" id="NF045515">
    <property type="entry name" value="Glp_gephyrin"/>
    <property type="match status" value="1"/>
</dbReference>
<dbReference type="InterPro" id="IPR005111">
    <property type="entry name" value="MoeA_C_domain_IV"/>
</dbReference>
<evidence type="ECO:0000313" key="10">
    <source>
        <dbReference type="Proteomes" id="UP000077519"/>
    </source>
</evidence>
<keyword evidence="5 7" id="KW-0501">Molybdenum cofactor biosynthesis</keyword>
<dbReference type="FunFam" id="2.170.190.11:FF:000001">
    <property type="entry name" value="Molybdopterin molybdenumtransferase"/>
    <property type="match status" value="1"/>
</dbReference>
<dbReference type="InterPro" id="IPR036135">
    <property type="entry name" value="MoeA_linker/N_sf"/>
</dbReference>
<dbReference type="Gene3D" id="2.170.190.11">
    <property type="entry name" value="Molybdopterin biosynthesis moea protein, domain 3"/>
    <property type="match status" value="1"/>
</dbReference>
<accession>A0A177YN57</accession>
<evidence type="ECO:0000313" key="9">
    <source>
        <dbReference type="EMBL" id="OAK56639.1"/>
    </source>
</evidence>
<comment type="caution">
    <text evidence="9">The sequence shown here is derived from an EMBL/GenBank/DDBJ whole genome shotgun (WGS) entry which is preliminary data.</text>
</comment>
<dbReference type="Gene3D" id="3.40.980.10">
    <property type="entry name" value="MoaB/Mog-like domain"/>
    <property type="match status" value="1"/>
</dbReference>
<dbReference type="SMART" id="SM00852">
    <property type="entry name" value="MoCF_biosynth"/>
    <property type="match status" value="1"/>
</dbReference>
<name>A0A177YN57_9NOCA</name>
<dbReference type="SUPFAM" id="SSF63882">
    <property type="entry name" value="MoeA N-terminal region -like"/>
    <property type="match status" value="1"/>
</dbReference>
<sequence>MCCSDCQDVSGVSAASVEDHAAHVRELLQPMTNRTAESVTVADAVGRVAHTDVASPVDLPLFENSQMDGYAVRAADIASVPAVLRVVGTVAAGGAHDRTLQPGTALKIMTGAPVPDGADAIVPVENTTSDGDDVTINVSREAGEYIRQQGSDVRRGMVLVRAGQLLAPRHVAVLAAVGLSHVDVVSRPRVAVITTGAELVDAGSDLQPGQIYDSNGITLAAHLRANGADVVAVLRSSDDPEVFRGVLASAVTAADLVITSGGVSKGDFEVVKDALEPMGGTFGSVRMQPGGPQGTAVVDGVPVLNFPGNPVSTVVSFVVFARDIVREAAGLSPLPKHTVPLKNSIDSIRGKRQFLRGSVQDGHVSLVAGPGSHLVAAMAWADVLVDVPADVTALDAGTEVSVVAL</sequence>
<dbReference type="Pfam" id="PF03454">
    <property type="entry name" value="MoeA_C"/>
    <property type="match status" value="1"/>
</dbReference>
<keyword evidence="7" id="KW-0479">Metal-binding</keyword>
<dbReference type="Pfam" id="PF03453">
    <property type="entry name" value="MoeA_N"/>
    <property type="match status" value="1"/>
</dbReference>
<dbReference type="InterPro" id="IPR036688">
    <property type="entry name" value="MoeA_C_domain_IV_sf"/>
</dbReference>
<dbReference type="Proteomes" id="UP000077519">
    <property type="component" value="Unassembled WGS sequence"/>
</dbReference>
<dbReference type="InterPro" id="IPR036425">
    <property type="entry name" value="MoaB/Mog-like_dom_sf"/>
</dbReference>
<dbReference type="GO" id="GO:0006777">
    <property type="term" value="P:Mo-molybdopterin cofactor biosynthetic process"/>
    <property type="evidence" value="ECO:0007669"/>
    <property type="project" value="UniProtKB-UniRule"/>
</dbReference>
<dbReference type="PANTHER" id="PTHR10192">
    <property type="entry name" value="MOLYBDOPTERIN BIOSYNTHESIS PROTEIN"/>
    <property type="match status" value="1"/>
</dbReference>
<evidence type="ECO:0000256" key="4">
    <source>
        <dbReference type="ARBA" id="ARBA00022505"/>
    </source>
</evidence>
<dbReference type="CDD" id="cd00887">
    <property type="entry name" value="MoeA"/>
    <property type="match status" value="1"/>
</dbReference>
<dbReference type="GO" id="GO:0061599">
    <property type="term" value="F:molybdopterin molybdotransferase activity"/>
    <property type="evidence" value="ECO:0007669"/>
    <property type="project" value="UniProtKB-UniRule"/>
</dbReference>
<dbReference type="InterPro" id="IPR038987">
    <property type="entry name" value="MoeA-like"/>
</dbReference>
<evidence type="ECO:0000256" key="2">
    <source>
        <dbReference type="ARBA" id="ARBA00005046"/>
    </source>
</evidence>
<comment type="cofactor">
    <cofactor evidence="7">
        <name>Mg(2+)</name>
        <dbReference type="ChEBI" id="CHEBI:18420"/>
    </cofactor>
</comment>
<gene>
    <name evidence="9" type="ORF">A3K89_15275</name>
</gene>
<evidence type="ECO:0000256" key="3">
    <source>
        <dbReference type="ARBA" id="ARBA00010763"/>
    </source>
</evidence>
<evidence type="ECO:0000256" key="5">
    <source>
        <dbReference type="ARBA" id="ARBA00023150"/>
    </source>
</evidence>
<comment type="similarity">
    <text evidence="3 7">Belongs to the MoeA family.</text>
</comment>
<dbReference type="Gene3D" id="3.90.105.10">
    <property type="entry name" value="Molybdopterin biosynthesis moea protein, domain 2"/>
    <property type="match status" value="1"/>
</dbReference>
<keyword evidence="10" id="KW-1185">Reference proteome</keyword>
<evidence type="ECO:0000256" key="6">
    <source>
        <dbReference type="ARBA" id="ARBA00047317"/>
    </source>
</evidence>
<dbReference type="GO" id="GO:0005829">
    <property type="term" value="C:cytosol"/>
    <property type="evidence" value="ECO:0007669"/>
    <property type="project" value="TreeGrafter"/>
</dbReference>
<dbReference type="SUPFAM" id="SSF53218">
    <property type="entry name" value="Molybdenum cofactor biosynthesis proteins"/>
    <property type="match status" value="1"/>
</dbReference>
<comment type="catalytic activity">
    <reaction evidence="6">
        <text>adenylyl-molybdopterin + molybdate = Mo-molybdopterin + AMP + H(+)</text>
        <dbReference type="Rhea" id="RHEA:35047"/>
        <dbReference type="ChEBI" id="CHEBI:15378"/>
        <dbReference type="ChEBI" id="CHEBI:36264"/>
        <dbReference type="ChEBI" id="CHEBI:62727"/>
        <dbReference type="ChEBI" id="CHEBI:71302"/>
        <dbReference type="ChEBI" id="CHEBI:456215"/>
        <dbReference type="EC" id="2.10.1.1"/>
    </reaction>
</comment>
<evidence type="ECO:0000256" key="7">
    <source>
        <dbReference type="RuleBase" id="RU365090"/>
    </source>
</evidence>
<proteinExistence type="inferred from homology"/>
<dbReference type="Pfam" id="PF00994">
    <property type="entry name" value="MoCF_biosynth"/>
    <property type="match status" value="1"/>
</dbReference>
<dbReference type="EMBL" id="LVHI01000003">
    <property type="protein sequence ID" value="OAK56639.1"/>
    <property type="molecule type" value="Genomic_DNA"/>
</dbReference>
<keyword evidence="7 9" id="KW-0808">Transferase</keyword>